<keyword evidence="1" id="KW-0732">Signal</keyword>
<evidence type="ECO:0000313" key="3">
    <source>
        <dbReference type="Proteomes" id="UP001149400"/>
    </source>
</evidence>
<dbReference type="Proteomes" id="UP001149400">
    <property type="component" value="Unassembled WGS sequence"/>
</dbReference>
<feature type="chain" id="PRO_5046115212" evidence="1">
    <location>
        <begin position="30"/>
        <end position="283"/>
    </location>
</feature>
<comment type="caution">
    <text evidence="2">The sequence shown here is derived from an EMBL/GenBank/DDBJ whole genome shotgun (WGS) entry which is preliminary data.</text>
</comment>
<gene>
    <name evidence="2" type="ORF">LRP50_16695</name>
</gene>
<feature type="signal peptide" evidence="1">
    <location>
        <begin position="1"/>
        <end position="29"/>
    </location>
</feature>
<name>A0ABT5R3D7_9GAMM</name>
<dbReference type="RefSeq" id="WP_274165600.1">
    <property type="nucleotide sequence ID" value="NZ_JAJUBC010000020.1"/>
</dbReference>
<reference evidence="2" key="1">
    <citation type="submission" date="2021-12" db="EMBL/GenBank/DDBJ databases">
        <title>Enterovibrio ZSDZ35 sp. nov. and Enterovibrio ZSDZ42 sp. nov., isolated from coastal seawater in Qingdao.</title>
        <authorList>
            <person name="Zhang P."/>
        </authorList>
    </citation>
    <scope>NUCLEOTIDE SEQUENCE</scope>
    <source>
        <strain evidence="2">ZSDZ42</strain>
    </source>
</reference>
<protein>
    <submittedName>
        <fullName evidence="2">DUF6279 family lipoprotein</fullName>
    </submittedName>
</protein>
<accession>A0ABT5R3D7</accession>
<dbReference type="EMBL" id="JAJUBC010000020">
    <property type="protein sequence ID" value="MDD1794776.1"/>
    <property type="molecule type" value="Genomic_DNA"/>
</dbReference>
<evidence type="ECO:0000256" key="1">
    <source>
        <dbReference type="SAM" id="SignalP"/>
    </source>
</evidence>
<keyword evidence="2" id="KW-0449">Lipoprotein</keyword>
<dbReference type="PROSITE" id="PS51257">
    <property type="entry name" value="PROKAR_LIPOPROTEIN"/>
    <property type="match status" value="1"/>
</dbReference>
<keyword evidence="3" id="KW-1185">Reference proteome</keyword>
<dbReference type="Pfam" id="PF19795">
    <property type="entry name" value="DUF6279"/>
    <property type="match status" value="1"/>
</dbReference>
<proteinExistence type="predicted"/>
<evidence type="ECO:0000313" key="2">
    <source>
        <dbReference type="EMBL" id="MDD1794776.1"/>
    </source>
</evidence>
<sequence length="283" mass="33481">MKHSDYSMKNMMIAAFMAFSLTACTNQFAYNTLPFWIDYYLSDYVDMTSSQQQQLDKDLEVFHSWHRQVELPKIQALLKQVEQDTASPLSYSKIGEYHQQVNETILASLVGLTPPLANLIRSLSDEQVEHWLQTLKDNIDEGVEKANEGTTDDQVMRRQTRLVERMEVWVDAVNDKQQLQLTEMASYQIEMRPVFYDIRDRLLEELTAILLHRNEPDIEQRINDYFSRLVHFQSDEYQSDMAIYLARRYELLQRLDRHLSDKQRQVLRDKLASYVDDINDVLQ</sequence>
<organism evidence="2 3">
    <name type="scientific">Enterovibrio gelatinilyticus</name>
    <dbReference type="NCBI Taxonomy" id="2899819"/>
    <lineage>
        <taxon>Bacteria</taxon>
        <taxon>Pseudomonadati</taxon>
        <taxon>Pseudomonadota</taxon>
        <taxon>Gammaproteobacteria</taxon>
        <taxon>Vibrionales</taxon>
        <taxon>Vibrionaceae</taxon>
        <taxon>Enterovibrio</taxon>
    </lineage>
</organism>